<sequence length="226" mass="22812">MTDGTTDRETGRDGTGPDRVTLMVGGGIAAALLAVIGSAGGWVLAGDEKSPVTAPVEAADSRSPSAQTTPPPRGRPTPTTAAPSSTAPTRPTGLTVPDLVGMNFEEARHELRGLGLGWQFVFGNGNSSSVLSTNPTAGTPVQRGVTVVVTVTGSAPPNSVPDLLGMKCRDAGAELVDDGFSPRYPTGRSGTVTAQEPEGGAVRKWNDIVSISCGTASSGDESASPQ</sequence>
<evidence type="ECO:0000259" key="3">
    <source>
        <dbReference type="PROSITE" id="PS51178"/>
    </source>
</evidence>
<gene>
    <name evidence="4" type="ORF">C1I95_12930</name>
</gene>
<dbReference type="AlphaFoldDB" id="A0A2W2E447"/>
<comment type="caution">
    <text evidence="4">The sequence shown here is derived from an EMBL/GenBank/DDBJ whole genome shotgun (WGS) entry which is preliminary data.</text>
</comment>
<dbReference type="EMBL" id="POTY01000066">
    <property type="protein sequence ID" value="PZG18762.1"/>
    <property type="molecule type" value="Genomic_DNA"/>
</dbReference>
<feature type="domain" description="PASTA" evidence="3">
    <location>
        <begin position="154"/>
        <end position="215"/>
    </location>
</feature>
<proteinExistence type="predicted"/>
<dbReference type="InterPro" id="IPR005543">
    <property type="entry name" value="PASTA_dom"/>
</dbReference>
<keyword evidence="2" id="KW-0472">Membrane</keyword>
<accession>A0A2W2E447</accession>
<dbReference type="CDD" id="cd06577">
    <property type="entry name" value="PASTA_pknB"/>
    <property type="match status" value="2"/>
</dbReference>
<evidence type="ECO:0000256" key="1">
    <source>
        <dbReference type="SAM" id="MobiDB-lite"/>
    </source>
</evidence>
<dbReference type="Proteomes" id="UP000248924">
    <property type="component" value="Unassembled WGS sequence"/>
</dbReference>
<evidence type="ECO:0000256" key="2">
    <source>
        <dbReference type="SAM" id="Phobius"/>
    </source>
</evidence>
<keyword evidence="5" id="KW-1185">Reference proteome</keyword>
<name>A0A2W2E447_9ACTN</name>
<feature type="region of interest" description="Disordered" evidence="1">
    <location>
        <begin position="53"/>
        <end position="97"/>
    </location>
</feature>
<dbReference type="Pfam" id="PF03793">
    <property type="entry name" value="PASTA"/>
    <property type="match status" value="2"/>
</dbReference>
<feature type="transmembrane region" description="Helical" evidence="2">
    <location>
        <begin position="20"/>
        <end position="45"/>
    </location>
</feature>
<evidence type="ECO:0000313" key="5">
    <source>
        <dbReference type="Proteomes" id="UP000248924"/>
    </source>
</evidence>
<evidence type="ECO:0000313" key="4">
    <source>
        <dbReference type="EMBL" id="PZG18762.1"/>
    </source>
</evidence>
<dbReference type="Gene3D" id="3.30.10.20">
    <property type="match status" value="2"/>
</dbReference>
<protein>
    <submittedName>
        <fullName evidence="4">Penicillin-binding protein</fullName>
    </submittedName>
</protein>
<keyword evidence="2" id="KW-0812">Transmembrane</keyword>
<organism evidence="4 5">
    <name type="scientific">Micromonospora craterilacus</name>
    <dbReference type="NCBI Taxonomy" id="1655439"/>
    <lineage>
        <taxon>Bacteria</taxon>
        <taxon>Bacillati</taxon>
        <taxon>Actinomycetota</taxon>
        <taxon>Actinomycetes</taxon>
        <taxon>Micromonosporales</taxon>
        <taxon>Micromonosporaceae</taxon>
        <taxon>Micromonospora</taxon>
    </lineage>
</organism>
<keyword evidence="2" id="KW-1133">Transmembrane helix</keyword>
<dbReference type="PROSITE" id="PS51178">
    <property type="entry name" value="PASTA"/>
    <property type="match status" value="2"/>
</dbReference>
<dbReference type="SMART" id="SM00740">
    <property type="entry name" value="PASTA"/>
    <property type="match status" value="2"/>
</dbReference>
<reference evidence="4 5" key="1">
    <citation type="submission" date="2018-01" db="EMBL/GenBank/DDBJ databases">
        <title>Draft genome sequence of Jishengella sp. NA12.</title>
        <authorList>
            <person name="Sahin N."/>
            <person name="Ay H."/>
            <person name="Saygin H."/>
        </authorList>
    </citation>
    <scope>NUCLEOTIDE SEQUENCE [LARGE SCALE GENOMIC DNA]</scope>
    <source>
        <strain evidence="4 5">NA12</strain>
    </source>
</reference>
<feature type="region of interest" description="Disordered" evidence="1">
    <location>
        <begin position="177"/>
        <end position="201"/>
    </location>
</feature>
<feature type="domain" description="PASTA" evidence="3">
    <location>
        <begin position="90"/>
        <end position="153"/>
    </location>
</feature>
<feature type="compositionally biased region" description="Low complexity" evidence="1">
    <location>
        <begin position="76"/>
        <end position="93"/>
    </location>
</feature>
<dbReference type="RefSeq" id="WP_111214057.1">
    <property type="nucleotide sequence ID" value="NZ_POTY01000066.1"/>
</dbReference>
<dbReference type="OrthoDB" id="3363460at2"/>
<dbReference type="SUPFAM" id="SSF54184">
    <property type="entry name" value="Penicillin-binding protein 2x (pbp-2x), c-terminal domain"/>
    <property type="match status" value="1"/>
</dbReference>